<protein>
    <submittedName>
        <fullName evidence="4">Methyltransferase</fullName>
    </submittedName>
</protein>
<dbReference type="InterPro" id="IPR029063">
    <property type="entry name" value="SAM-dependent_MTases_sf"/>
</dbReference>
<evidence type="ECO:0000256" key="1">
    <source>
        <dbReference type="ARBA" id="ARBA00022603"/>
    </source>
</evidence>
<keyword evidence="1 4" id="KW-0808">Transferase</keyword>
<dbReference type="GO" id="GO:0008168">
    <property type="term" value="F:methyltransferase activity"/>
    <property type="evidence" value="ECO:0007669"/>
    <property type="project" value="UniProtKB-KW"/>
</dbReference>
<keyword evidence="5" id="KW-1185">Reference proteome</keyword>
<keyword evidence="2" id="KW-0949">S-adenosyl-L-methionine</keyword>
<evidence type="ECO:0000259" key="3">
    <source>
        <dbReference type="Pfam" id="PF05175"/>
    </source>
</evidence>
<evidence type="ECO:0000313" key="5">
    <source>
        <dbReference type="Proteomes" id="UP001056716"/>
    </source>
</evidence>
<feature type="domain" description="Methyltransferase small" evidence="3">
    <location>
        <begin position="24"/>
        <end position="95"/>
    </location>
</feature>
<name>A0AAE9LPW5_9GAMM</name>
<dbReference type="InterPro" id="IPR007848">
    <property type="entry name" value="Small_mtfrase_dom"/>
</dbReference>
<dbReference type="Proteomes" id="UP001056716">
    <property type="component" value="Chromosome"/>
</dbReference>
<dbReference type="RefSeq" id="WP_252219534.1">
    <property type="nucleotide sequence ID" value="NZ_CP098732.1"/>
</dbReference>
<dbReference type="SUPFAM" id="SSF53335">
    <property type="entry name" value="S-adenosyl-L-methionine-dependent methyltransferases"/>
    <property type="match status" value="1"/>
</dbReference>
<dbReference type="EMBL" id="CP098732">
    <property type="protein sequence ID" value="USE82544.1"/>
    <property type="molecule type" value="Genomic_DNA"/>
</dbReference>
<organism evidence="4 5">
    <name type="scientific">Acinetobacter tibetensis</name>
    <dbReference type="NCBI Taxonomy" id="2943497"/>
    <lineage>
        <taxon>Bacteria</taxon>
        <taxon>Pseudomonadati</taxon>
        <taxon>Pseudomonadota</taxon>
        <taxon>Gammaproteobacteria</taxon>
        <taxon>Moraxellales</taxon>
        <taxon>Moraxellaceae</taxon>
        <taxon>Acinetobacter</taxon>
    </lineage>
</organism>
<proteinExistence type="predicted"/>
<evidence type="ECO:0000256" key="2">
    <source>
        <dbReference type="ARBA" id="ARBA00022691"/>
    </source>
</evidence>
<dbReference type="KEGG" id="atz:M5E07_12170"/>
<dbReference type="GO" id="GO:0032259">
    <property type="term" value="P:methylation"/>
    <property type="evidence" value="ECO:0007669"/>
    <property type="project" value="UniProtKB-KW"/>
</dbReference>
<reference evidence="4" key="1">
    <citation type="submission" date="2022-06" db="EMBL/GenBank/DDBJ databases">
        <title>Isolation, identification and characterization of iprodione-degrading strains in Lhasa, Tibet.</title>
        <authorList>
            <person name="Pan H."/>
        </authorList>
    </citation>
    <scope>NUCLEOTIDE SEQUENCE</scope>
    <source>
        <strain evidence="4">Y-23</strain>
    </source>
</reference>
<sequence>MKSVKTFVQDKQKEYLNGWSNDSQSILDKGLYEWMVSQLDPNHQRVLEIGCGVGNSTLALLKSGKKLISVDENYYCIEHTRKLIEMNGFKVLTINDRLDRKLDGAFYATNVKHKSLPNAKTVFEEFDCLLIQSDILQDLKLVEYFKECEIESIICWLIGTHGAKWFDSNLDGWVKSAMDYRLKVQNTVYEISDEILKEGGVLNIIDRSLYLNEEELKNLIINHKDQASVTKLIVSDKVNQIEFGTPSTNGVGMVKQMSRDTNFEKTQEELWLHSVNVYKKRAE</sequence>
<evidence type="ECO:0000313" key="4">
    <source>
        <dbReference type="EMBL" id="USE82544.1"/>
    </source>
</evidence>
<dbReference type="Gene3D" id="3.40.50.150">
    <property type="entry name" value="Vaccinia Virus protein VP39"/>
    <property type="match status" value="1"/>
</dbReference>
<dbReference type="AlphaFoldDB" id="A0AAE9LPW5"/>
<dbReference type="Pfam" id="PF05175">
    <property type="entry name" value="MTS"/>
    <property type="match status" value="1"/>
</dbReference>
<dbReference type="CDD" id="cd02440">
    <property type="entry name" value="AdoMet_MTases"/>
    <property type="match status" value="1"/>
</dbReference>
<accession>A0AAE9LPW5</accession>
<gene>
    <name evidence="4" type="ORF">M5E07_12170</name>
</gene>
<keyword evidence="1 4" id="KW-0489">Methyltransferase</keyword>